<sequence>MGCGASNQAPVETDPQPSVNEIQAAKGVSREVAYQEKLGAEFCDKFSQSGSSLRRYSVASSIAPNTPKNGDHSLKLGDDTPLSKRGRRSSSKAATKDMPKTPTRSRSGDGSLLDDLSGHRQGSAEFNADPSTASEKKGSRNNSRNNSFEGDES</sequence>
<dbReference type="AlphaFoldDB" id="A0A6U4SW40"/>
<dbReference type="EMBL" id="HBFX01005519">
    <property type="protein sequence ID" value="CAD8948850.1"/>
    <property type="molecule type" value="Transcribed_RNA"/>
</dbReference>
<evidence type="ECO:0000256" key="1">
    <source>
        <dbReference type="SAM" id="MobiDB-lite"/>
    </source>
</evidence>
<reference evidence="2" key="1">
    <citation type="submission" date="2021-01" db="EMBL/GenBank/DDBJ databases">
        <authorList>
            <person name="Corre E."/>
            <person name="Pelletier E."/>
            <person name="Niang G."/>
            <person name="Scheremetjew M."/>
            <person name="Finn R."/>
            <person name="Kale V."/>
            <person name="Holt S."/>
            <person name="Cochrane G."/>
            <person name="Meng A."/>
            <person name="Brown T."/>
            <person name="Cohen L."/>
        </authorList>
    </citation>
    <scope>NUCLEOTIDE SEQUENCE</scope>
    <source>
        <strain evidence="2">CCMP644</strain>
    </source>
</reference>
<proteinExistence type="predicted"/>
<feature type="region of interest" description="Disordered" evidence="1">
    <location>
        <begin position="48"/>
        <end position="153"/>
    </location>
</feature>
<accession>A0A6U4SW40</accession>
<feature type="compositionally biased region" description="Polar residues" evidence="1">
    <location>
        <begin position="48"/>
        <end position="68"/>
    </location>
</feature>
<organism evidence="2">
    <name type="scientific">Hemiselmis andersenii</name>
    <name type="common">Cryptophyte alga</name>
    <dbReference type="NCBI Taxonomy" id="464988"/>
    <lineage>
        <taxon>Eukaryota</taxon>
        <taxon>Cryptophyceae</taxon>
        <taxon>Cryptomonadales</taxon>
        <taxon>Hemiselmidaceae</taxon>
        <taxon>Hemiselmis</taxon>
    </lineage>
</organism>
<gene>
    <name evidence="2" type="ORF">HAND00432_LOCUS3368</name>
</gene>
<feature type="compositionally biased region" description="Basic and acidic residues" evidence="1">
    <location>
        <begin position="69"/>
        <end position="82"/>
    </location>
</feature>
<evidence type="ECO:0000313" key="2">
    <source>
        <dbReference type="EMBL" id="CAD8948850.1"/>
    </source>
</evidence>
<protein>
    <submittedName>
        <fullName evidence="2">Uncharacterized protein</fullName>
    </submittedName>
</protein>
<name>A0A6U4SW40_HEMAN</name>